<comment type="caution">
    <text evidence="8">The sequence shown here is derived from an EMBL/GenBank/DDBJ whole genome shotgun (WGS) entry which is preliminary data.</text>
</comment>
<keyword evidence="2" id="KW-0902">Two-component regulatory system</keyword>
<dbReference type="CDD" id="cd17589">
    <property type="entry name" value="REC_TPR"/>
    <property type="match status" value="1"/>
</dbReference>
<dbReference type="Pfam" id="PF13181">
    <property type="entry name" value="TPR_8"/>
    <property type="match status" value="1"/>
</dbReference>
<dbReference type="Gene3D" id="1.25.40.10">
    <property type="entry name" value="Tetratricopeptide repeat domain"/>
    <property type="match status" value="2"/>
</dbReference>
<keyword evidence="9" id="KW-1185">Reference proteome</keyword>
<sequence>MPDYSNLSILIVDPNQGMRASLHNMLSMLYITKVDDAVSAGTAIRQLSKKSYDVILCEYDLGSGSGDSGQDGQQLLEDLRNNKVIAQWTIFIMLTSEGVYGRVIGAAELLPTDYILKPFTVETLSQRFGKALERRAVFLPVYQQIGQGKIKEAITACLAAETAQPRYAADFARLRAELLQSIGQIAAAELAYASVLQTKQIGWAQLGQARCMHLLKRHSEAQAGLEALIASNPRFMAAYDLLSKVHRAQGNDEAAKHVLQDAIAISPNMVGRLRNLGEVALATGDVEGAEKAYKQVVAKAKYSEFRDPEDHLNLVRTLVTKGDANGAAGVVRDMERSLRASPNVDVCRAFSAALVQEMNGNAEGAVAELTTALAALGEARVSNSLKLGLAQSLMSNQMDDQANAVFSALTADASSGITDAQVVALCEKAGRTDLAERYGKKVDSEVDAMVRKAAEKSRSGDLKGAVAVMQEALRRRPDNTGLWAVASTAMLRQITDLGWDGPLAAQAAGLLKRMREDNPSHPLLAGLIAQYQAARQKYNVAPPATAAPPQQPAHVESR</sequence>
<dbReference type="InterPro" id="IPR001789">
    <property type="entry name" value="Sig_transdc_resp-reg_receiver"/>
</dbReference>
<evidence type="ECO:0000313" key="9">
    <source>
        <dbReference type="Proteomes" id="UP000446768"/>
    </source>
</evidence>
<name>A0A7X2ISF9_9BURK</name>
<evidence type="ECO:0000256" key="6">
    <source>
        <dbReference type="PROSITE-ProRule" id="PRU00169"/>
    </source>
</evidence>
<dbReference type="GO" id="GO:0005829">
    <property type="term" value="C:cytosol"/>
    <property type="evidence" value="ECO:0007669"/>
    <property type="project" value="TreeGrafter"/>
</dbReference>
<dbReference type="Proteomes" id="UP000446768">
    <property type="component" value="Unassembled WGS sequence"/>
</dbReference>
<dbReference type="PROSITE" id="PS50110">
    <property type="entry name" value="RESPONSE_REGULATORY"/>
    <property type="match status" value="1"/>
</dbReference>
<dbReference type="SMART" id="SM00028">
    <property type="entry name" value="TPR"/>
    <property type="match status" value="3"/>
</dbReference>
<keyword evidence="5" id="KW-0804">Transcription</keyword>
<protein>
    <submittedName>
        <fullName evidence="8">Response regulator</fullName>
    </submittedName>
</protein>
<dbReference type="AlphaFoldDB" id="A0A7X2ISF9"/>
<keyword evidence="1" id="KW-0597">Phosphoprotein</keyword>
<dbReference type="InterPro" id="IPR011990">
    <property type="entry name" value="TPR-like_helical_dom_sf"/>
</dbReference>
<evidence type="ECO:0000256" key="4">
    <source>
        <dbReference type="ARBA" id="ARBA00023125"/>
    </source>
</evidence>
<dbReference type="GO" id="GO:0000976">
    <property type="term" value="F:transcription cis-regulatory region binding"/>
    <property type="evidence" value="ECO:0007669"/>
    <property type="project" value="TreeGrafter"/>
</dbReference>
<dbReference type="GO" id="GO:0000156">
    <property type="term" value="F:phosphorelay response regulator activity"/>
    <property type="evidence" value="ECO:0007669"/>
    <property type="project" value="TreeGrafter"/>
</dbReference>
<dbReference type="GO" id="GO:0032993">
    <property type="term" value="C:protein-DNA complex"/>
    <property type="evidence" value="ECO:0007669"/>
    <property type="project" value="TreeGrafter"/>
</dbReference>
<accession>A0A7X2ISF9</accession>
<keyword evidence="4" id="KW-0238">DNA-binding</keyword>
<gene>
    <name evidence="8" type="ORF">GJ700_26155</name>
</gene>
<evidence type="ECO:0000313" key="8">
    <source>
        <dbReference type="EMBL" id="MRV75204.1"/>
    </source>
</evidence>
<organism evidence="8 9">
    <name type="scientific">Pseudoduganella rivuli</name>
    <dbReference type="NCBI Taxonomy" id="2666085"/>
    <lineage>
        <taxon>Bacteria</taxon>
        <taxon>Pseudomonadati</taxon>
        <taxon>Pseudomonadota</taxon>
        <taxon>Betaproteobacteria</taxon>
        <taxon>Burkholderiales</taxon>
        <taxon>Oxalobacteraceae</taxon>
        <taxon>Telluria group</taxon>
        <taxon>Pseudoduganella</taxon>
    </lineage>
</organism>
<evidence type="ECO:0000256" key="1">
    <source>
        <dbReference type="ARBA" id="ARBA00022553"/>
    </source>
</evidence>
<dbReference type="Pfam" id="PF00072">
    <property type="entry name" value="Response_reg"/>
    <property type="match status" value="1"/>
</dbReference>
<feature type="domain" description="Response regulatory" evidence="7">
    <location>
        <begin position="8"/>
        <end position="132"/>
    </location>
</feature>
<dbReference type="PANTHER" id="PTHR48111">
    <property type="entry name" value="REGULATOR OF RPOS"/>
    <property type="match status" value="1"/>
</dbReference>
<dbReference type="SMART" id="SM00448">
    <property type="entry name" value="REC"/>
    <property type="match status" value="1"/>
</dbReference>
<dbReference type="InterPro" id="IPR019734">
    <property type="entry name" value="TPR_rpt"/>
</dbReference>
<dbReference type="SUPFAM" id="SSF48452">
    <property type="entry name" value="TPR-like"/>
    <property type="match status" value="1"/>
</dbReference>
<reference evidence="8 9" key="1">
    <citation type="submission" date="2019-11" db="EMBL/GenBank/DDBJ databases">
        <title>Novel species isolated from a subtropical stream in China.</title>
        <authorList>
            <person name="Lu H."/>
        </authorList>
    </citation>
    <scope>NUCLEOTIDE SEQUENCE [LARGE SCALE GENOMIC DNA]</scope>
    <source>
        <strain evidence="8 9">FT92W</strain>
    </source>
</reference>
<dbReference type="Gene3D" id="3.40.50.2300">
    <property type="match status" value="1"/>
</dbReference>
<evidence type="ECO:0000259" key="7">
    <source>
        <dbReference type="PROSITE" id="PS50110"/>
    </source>
</evidence>
<dbReference type="SUPFAM" id="SSF52172">
    <property type="entry name" value="CheY-like"/>
    <property type="match status" value="1"/>
</dbReference>
<evidence type="ECO:0000256" key="5">
    <source>
        <dbReference type="ARBA" id="ARBA00023163"/>
    </source>
</evidence>
<dbReference type="GO" id="GO:0006355">
    <property type="term" value="P:regulation of DNA-templated transcription"/>
    <property type="evidence" value="ECO:0007669"/>
    <property type="project" value="TreeGrafter"/>
</dbReference>
<keyword evidence="3" id="KW-0805">Transcription regulation</keyword>
<dbReference type="InterPro" id="IPR039420">
    <property type="entry name" value="WalR-like"/>
</dbReference>
<dbReference type="InterPro" id="IPR011006">
    <property type="entry name" value="CheY-like_superfamily"/>
</dbReference>
<dbReference type="EMBL" id="WKJJ01000018">
    <property type="protein sequence ID" value="MRV75204.1"/>
    <property type="molecule type" value="Genomic_DNA"/>
</dbReference>
<comment type="caution">
    <text evidence="6">Lacks conserved residue(s) required for the propagation of feature annotation.</text>
</comment>
<dbReference type="RefSeq" id="WP_154379515.1">
    <property type="nucleotide sequence ID" value="NZ_WKJJ01000018.1"/>
</dbReference>
<proteinExistence type="predicted"/>
<evidence type="ECO:0000256" key="2">
    <source>
        <dbReference type="ARBA" id="ARBA00023012"/>
    </source>
</evidence>
<dbReference type="PANTHER" id="PTHR48111:SF1">
    <property type="entry name" value="TWO-COMPONENT RESPONSE REGULATOR ORR33"/>
    <property type="match status" value="1"/>
</dbReference>
<evidence type="ECO:0000256" key="3">
    <source>
        <dbReference type="ARBA" id="ARBA00023015"/>
    </source>
</evidence>